<gene>
    <name evidence="2" type="ORF">TIFTF001_019422</name>
</gene>
<comment type="caution">
    <text evidence="2">The sequence shown here is derived from an EMBL/GenBank/DDBJ whole genome shotgun (WGS) entry which is preliminary data.</text>
</comment>
<organism evidence="2 3">
    <name type="scientific">Ficus carica</name>
    <name type="common">Common fig</name>
    <dbReference type="NCBI Taxonomy" id="3494"/>
    <lineage>
        <taxon>Eukaryota</taxon>
        <taxon>Viridiplantae</taxon>
        <taxon>Streptophyta</taxon>
        <taxon>Embryophyta</taxon>
        <taxon>Tracheophyta</taxon>
        <taxon>Spermatophyta</taxon>
        <taxon>Magnoliopsida</taxon>
        <taxon>eudicotyledons</taxon>
        <taxon>Gunneridae</taxon>
        <taxon>Pentapetalae</taxon>
        <taxon>rosids</taxon>
        <taxon>fabids</taxon>
        <taxon>Rosales</taxon>
        <taxon>Moraceae</taxon>
        <taxon>Ficeae</taxon>
        <taxon>Ficus</taxon>
    </lineage>
</organism>
<accession>A0AA88DA48</accession>
<proteinExistence type="predicted"/>
<evidence type="ECO:0000256" key="1">
    <source>
        <dbReference type="SAM" id="MobiDB-lite"/>
    </source>
</evidence>
<name>A0AA88DA48_FICCA</name>
<reference evidence="2" key="1">
    <citation type="submission" date="2023-07" db="EMBL/GenBank/DDBJ databases">
        <title>draft genome sequence of fig (Ficus carica).</title>
        <authorList>
            <person name="Takahashi T."/>
            <person name="Nishimura K."/>
        </authorList>
    </citation>
    <scope>NUCLEOTIDE SEQUENCE</scope>
</reference>
<dbReference type="AlphaFoldDB" id="A0AA88DA48"/>
<feature type="region of interest" description="Disordered" evidence="1">
    <location>
        <begin position="1"/>
        <end position="29"/>
    </location>
</feature>
<dbReference type="EMBL" id="BTGU01000033">
    <property type="protein sequence ID" value="GMN50260.1"/>
    <property type="molecule type" value="Genomic_DNA"/>
</dbReference>
<protein>
    <submittedName>
        <fullName evidence="2">Uncharacterized protein</fullName>
    </submittedName>
</protein>
<keyword evidence="3" id="KW-1185">Reference proteome</keyword>
<sequence>MGHRLAPPKLDPEMNPNPETNERTNLGHEDEEITSIEMLLSDGLKRKGEERLRKERLRRRCENQT</sequence>
<dbReference type="Proteomes" id="UP001187192">
    <property type="component" value="Unassembled WGS sequence"/>
</dbReference>
<evidence type="ECO:0000313" key="3">
    <source>
        <dbReference type="Proteomes" id="UP001187192"/>
    </source>
</evidence>
<evidence type="ECO:0000313" key="2">
    <source>
        <dbReference type="EMBL" id="GMN50260.1"/>
    </source>
</evidence>